<keyword evidence="2" id="KW-1185">Reference proteome</keyword>
<sequence>MADQVSREEVLAELGRIEASRDFQDSARLTALLRFLVEETLLGHGGQLKEVVIGNALYGREPAYDPRIDSTVRVEMRRLRRKLIDYFAGDGQADPVEIAVPTGQYATVFTRRTPPAALEAAAKVPGAAPMFEAGHGATAAVLPFLALSRDPAEQDLADRLTDEIAFILSQTEGLRMAPREAVLRYRESANSGRAAAAELGVDAVLHGSLRRHGDILRVIAELSDVQGFVLWSDRFDTPDADQLQVLERIARTLTSRLGIDTSQVRAQALRPRPGAVPVMAAISHGRRLMDSQRPAALRRAMTLFERVARTAPDFARGHTGIADCACDLYRLGLLDRATAARMAREAVRHALRIDPASAEAHAALGTIAAWMDFDRAGAEAWFARSEQLGATARAARIRGVALLLLQREPEGAARQLRIARTLEPISAHQDIAEAISFFQGRQFAALAERFGRAPRIRAAAEARYYGALALLETGAPEAAREVVAEIADELADLPDLALGAAEIAARLGDPSPAAGPSATPERPASAFARATLAMALDRKAEAIDALAACVAREDLSRAWLRTDRRFDPLRGMPTFEALVAVVRDAAGRHDAAAAPGPAGQAR</sequence>
<evidence type="ECO:0000313" key="1">
    <source>
        <dbReference type="EMBL" id="NGM18697.1"/>
    </source>
</evidence>
<gene>
    <name evidence="1" type="ORF">G3576_01640</name>
</gene>
<comment type="caution">
    <text evidence="1">The sequence shown here is derived from an EMBL/GenBank/DDBJ whole genome shotgun (WGS) entry which is preliminary data.</text>
</comment>
<reference evidence="1 2" key="1">
    <citation type="submission" date="2020-02" db="EMBL/GenBank/DDBJ databases">
        <authorList>
            <person name="Kim H.M."/>
            <person name="Jeon C.O."/>
        </authorList>
    </citation>
    <scope>NUCLEOTIDE SEQUENCE [LARGE SCALE GENOMIC DNA]</scope>
    <source>
        <strain evidence="1 2">PeD5</strain>
    </source>
</reference>
<dbReference type="InterPro" id="IPR011990">
    <property type="entry name" value="TPR-like_helical_dom_sf"/>
</dbReference>
<dbReference type="Proteomes" id="UP000475385">
    <property type="component" value="Unassembled WGS sequence"/>
</dbReference>
<accession>A0A6M1LEW3</accession>
<dbReference type="Gene3D" id="3.40.50.10070">
    <property type="entry name" value="TolB, N-terminal domain"/>
    <property type="match status" value="1"/>
</dbReference>
<proteinExistence type="predicted"/>
<dbReference type="RefSeq" id="WP_164692578.1">
    <property type="nucleotide sequence ID" value="NZ_JAAIKB010000001.1"/>
</dbReference>
<evidence type="ECO:0008006" key="3">
    <source>
        <dbReference type="Google" id="ProtNLM"/>
    </source>
</evidence>
<dbReference type="EMBL" id="JAAIKB010000001">
    <property type="protein sequence ID" value="NGM18697.1"/>
    <property type="molecule type" value="Genomic_DNA"/>
</dbReference>
<evidence type="ECO:0000313" key="2">
    <source>
        <dbReference type="Proteomes" id="UP000475385"/>
    </source>
</evidence>
<dbReference type="AlphaFoldDB" id="A0A6M1LEW3"/>
<name>A0A6M1LEW3_9PROT</name>
<dbReference type="Gene3D" id="1.25.40.10">
    <property type="entry name" value="Tetratricopeptide repeat domain"/>
    <property type="match status" value="1"/>
</dbReference>
<organism evidence="1 2">
    <name type="scientific">Falsiroseomonas algicola</name>
    <dbReference type="NCBI Taxonomy" id="2716930"/>
    <lineage>
        <taxon>Bacteria</taxon>
        <taxon>Pseudomonadati</taxon>
        <taxon>Pseudomonadota</taxon>
        <taxon>Alphaproteobacteria</taxon>
        <taxon>Acetobacterales</taxon>
        <taxon>Roseomonadaceae</taxon>
        <taxon>Falsiroseomonas</taxon>
    </lineage>
</organism>
<reference evidence="1 2" key="2">
    <citation type="submission" date="2020-03" db="EMBL/GenBank/DDBJ databases">
        <title>Roseomonas stagni sp. nov., isolated from pond water in Japan.</title>
        <authorList>
            <person name="Furuhata K."/>
            <person name="Miyamoto H."/>
            <person name="Goto K."/>
        </authorList>
    </citation>
    <scope>NUCLEOTIDE SEQUENCE [LARGE SCALE GENOMIC DNA]</scope>
    <source>
        <strain evidence="1 2">PeD5</strain>
    </source>
</reference>
<protein>
    <recommendedName>
        <fullName evidence="3">TolB amino-terminal domain-containing protein</fullName>
    </recommendedName>
</protein>